<dbReference type="PANTHER" id="PTHR35908">
    <property type="entry name" value="HYPOTHETICAL FUSION PROTEIN"/>
    <property type="match status" value="1"/>
</dbReference>
<dbReference type="SUPFAM" id="SSF54593">
    <property type="entry name" value="Glyoxalase/Bleomycin resistance protein/Dihydroxybiphenyl dioxygenase"/>
    <property type="match status" value="1"/>
</dbReference>
<gene>
    <name evidence="2" type="ORF">CGZ93_03205</name>
</gene>
<dbReference type="Proteomes" id="UP000216311">
    <property type="component" value="Unassembled WGS sequence"/>
</dbReference>
<dbReference type="EMBL" id="NMVQ01000002">
    <property type="protein sequence ID" value="OYO24712.1"/>
    <property type="molecule type" value="Genomic_DNA"/>
</dbReference>
<keyword evidence="3" id="KW-1185">Reference proteome</keyword>
<dbReference type="InterPro" id="IPR041581">
    <property type="entry name" value="Glyoxalase_6"/>
</dbReference>
<protein>
    <recommendedName>
        <fullName evidence="1">Glyoxalase-like domain-containing protein</fullName>
    </recommendedName>
</protein>
<name>A0A255HB07_9ACTN</name>
<evidence type="ECO:0000313" key="3">
    <source>
        <dbReference type="Proteomes" id="UP000216311"/>
    </source>
</evidence>
<dbReference type="Pfam" id="PF18029">
    <property type="entry name" value="Glyoxalase_6"/>
    <property type="match status" value="1"/>
</dbReference>
<dbReference type="OrthoDB" id="3823476at2"/>
<evidence type="ECO:0000259" key="1">
    <source>
        <dbReference type="Pfam" id="PF18029"/>
    </source>
</evidence>
<proteinExistence type="predicted"/>
<comment type="caution">
    <text evidence="2">The sequence shown here is derived from an EMBL/GenBank/DDBJ whole genome shotgun (WGS) entry which is preliminary data.</text>
</comment>
<feature type="domain" description="Glyoxalase-like" evidence="1">
    <location>
        <begin position="7"/>
        <end position="115"/>
    </location>
</feature>
<sequence>MPRLSAIAFDCRDVAAQSQFWSALLDRPIDEGASPYFASIGGHNGSADGPGMLFLGVHGEREAAKNPVHLDLFDLDLPTAVDRAVELGAERVADFDEYGVEWVTLRDPEGNLFDIGRPSSKQG</sequence>
<accession>A0A255HB07</accession>
<evidence type="ECO:0000313" key="2">
    <source>
        <dbReference type="EMBL" id="OYO24712.1"/>
    </source>
</evidence>
<dbReference type="PANTHER" id="PTHR35908:SF1">
    <property type="entry name" value="CONSERVED PROTEIN"/>
    <property type="match status" value="1"/>
</dbReference>
<reference evidence="2 3" key="1">
    <citation type="submission" date="2017-07" db="EMBL/GenBank/DDBJ databases">
        <title>Draft whole genome sequences of clinical Proprionibacteriaceae strains.</title>
        <authorList>
            <person name="Bernier A.-M."/>
            <person name="Bernard K."/>
            <person name="Domingo M.-C."/>
        </authorList>
    </citation>
    <scope>NUCLEOTIDE SEQUENCE [LARGE SCALE GENOMIC DNA]</scope>
    <source>
        <strain evidence="2 3">NML 130396</strain>
    </source>
</reference>
<dbReference type="Gene3D" id="3.10.180.10">
    <property type="entry name" value="2,3-Dihydroxybiphenyl 1,2-Dioxygenase, domain 1"/>
    <property type="match status" value="1"/>
</dbReference>
<organism evidence="2 3">
    <name type="scientific">Enemella dayhoffiae</name>
    <dbReference type="NCBI Taxonomy" id="2016507"/>
    <lineage>
        <taxon>Bacteria</taxon>
        <taxon>Bacillati</taxon>
        <taxon>Actinomycetota</taxon>
        <taxon>Actinomycetes</taxon>
        <taxon>Propionibacteriales</taxon>
        <taxon>Propionibacteriaceae</taxon>
        <taxon>Enemella</taxon>
    </lineage>
</organism>
<dbReference type="AlphaFoldDB" id="A0A255HB07"/>
<dbReference type="InterPro" id="IPR029068">
    <property type="entry name" value="Glyas_Bleomycin-R_OHBP_Dase"/>
</dbReference>
<dbReference type="RefSeq" id="WP_094362706.1">
    <property type="nucleotide sequence ID" value="NZ_NMVQ01000002.1"/>
</dbReference>